<evidence type="ECO:0000313" key="5">
    <source>
        <dbReference type="EMBL" id="KAF9617511.1"/>
    </source>
</evidence>
<dbReference type="AlphaFoldDB" id="A0A835IGW0"/>
<sequence>MSPVSKKTKRSRDLPLEEEEEEEEELNEFSDDDDDVEEDSEEENGKVTRDAEMEELEKEYNNLRDEEPDILINLNRHKDEDLLKGQAVNNQKAIWDKSLELRFLLQKVFTSSNKLPREPLRSSFCGSDEEVNKAYSDLMTSSEKALDSLLGLQEALLEKNPSIVQVSDGNKKGFTGTDVPKNFVDEKDKEWFRIQEMHSSDQIHVILNKGMGLAVPVPVPVPVSVYFHFLRSLNWMNIQCSSKEKDEGSNSYCVFCRLAPFRDNSIDKWQRRAQVTTGVAGFKGKLQAFSQNSSEQVAAHMRDPSRLIKRMHLRRPLVGVFGSVTDVSDKVNEESVNADGDPELLDDSEFYQQLLKEFLESSNPESSQAAFYALKRQQTKKRKIVDRRASKSRKIRYHVHEKIVSFMAPDRMNLPEMAPILFQNLFGLKRPKSTSVA</sequence>
<comment type="similarity">
    <text evidence="1">Belongs to the AATF family.</text>
</comment>
<dbReference type="GO" id="GO:0005730">
    <property type="term" value="C:nucleolus"/>
    <property type="evidence" value="ECO:0007669"/>
    <property type="project" value="TreeGrafter"/>
</dbReference>
<dbReference type="PANTHER" id="PTHR15565:SF0">
    <property type="entry name" value="PROTEIN AATF"/>
    <property type="match status" value="1"/>
</dbReference>
<feature type="compositionally biased region" description="Acidic residues" evidence="2">
    <location>
        <begin position="16"/>
        <end position="42"/>
    </location>
</feature>
<reference evidence="5 6" key="1">
    <citation type="submission" date="2020-10" db="EMBL/GenBank/DDBJ databases">
        <title>The Coptis chinensis genome and diversification of protoberbering-type alkaloids.</title>
        <authorList>
            <person name="Wang B."/>
            <person name="Shu S."/>
            <person name="Song C."/>
            <person name="Liu Y."/>
        </authorList>
    </citation>
    <scope>NUCLEOTIDE SEQUENCE [LARGE SCALE GENOMIC DNA]</scope>
    <source>
        <strain evidence="5">HL-2020</strain>
        <tissue evidence="5">Leaf</tissue>
    </source>
</reference>
<dbReference type="PANTHER" id="PTHR15565">
    <property type="entry name" value="AATF PROTEIN APOPTOSIS ANTAGONIZING TRANSCRIPTION FACTOR"/>
    <property type="match status" value="1"/>
</dbReference>
<feature type="domain" description="AATF leucine zipper-containing" evidence="4">
    <location>
        <begin position="81"/>
        <end position="171"/>
    </location>
</feature>
<dbReference type="OrthoDB" id="5783963at2759"/>
<evidence type="ECO:0000256" key="2">
    <source>
        <dbReference type="SAM" id="MobiDB-lite"/>
    </source>
</evidence>
<keyword evidence="6" id="KW-1185">Reference proteome</keyword>
<evidence type="ECO:0000313" key="6">
    <source>
        <dbReference type="Proteomes" id="UP000631114"/>
    </source>
</evidence>
<comment type="caution">
    <text evidence="5">The sequence shown here is derived from an EMBL/GenBank/DDBJ whole genome shotgun (WGS) entry which is preliminary data.</text>
</comment>
<feature type="domain" description="Apoptosis-antagonizing transcription factor C-terminal" evidence="3">
    <location>
        <begin position="351"/>
        <end position="426"/>
    </location>
</feature>
<evidence type="ECO:0000256" key="1">
    <source>
        <dbReference type="ARBA" id="ARBA00008966"/>
    </source>
</evidence>
<feature type="region of interest" description="Disordered" evidence="2">
    <location>
        <begin position="1"/>
        <end position="51"/>
    </location>
</feature>
<dbReference type="EMBL" id="JADFTS010000003">
    <property type="protein sequence ID" value="KAF9617511.1"/>
    <property type="molecule type" value="Genomic_DNA"/>
</dbReference>
<organism evidence="5 6">
    <name type="scientific">Coptis chinensis</name>
    <dbReference type="NCBI Taxonomy" id="261450"/>
    <lineage>
        <taxon>Eukaryota</taxon>
        <taxon>Viridiplantae</taxon>
        <taxon>Streptophyta</taxon>
        <taxon>Embryophyta</taxon>
        <taxon>Tracheophyta</taxon>
        <taxon>Spermatophyta</taxon>
        <taxon>Magnoliopsida</taxon>
        <taxon>Ranunculales</taxon>
        <taxon>Ranunculaceae</taxon>
        <taxon>Coptidoideae</taxon>
        <taxon>Coptis</taxon>
    </lineage>
</organism>
<dbReference type="InterPro" id="IPR025160">
    <property type="entry name" value="AATF"/>
</dbReference>
<gene>
    <name evidence="5" type="ORF">IFM89_036715</name>
</gene>
<name>A0A835IGW0_9MAGN</name>
<protein>
    <recommendedName>
        <fullName evidence="7">Protein AATF</fullName>
    </recommendedName>
</protein>
<evidence type="ECO:0000259" key="4">
    <source>
        <dbReference type="Pfam" id="PF13339"/>
    </source>
</evidence>
<dbReference type="Pfam" id="PF13339">
    <property type="entry name" value="AATF-Che1"/>
    <property type="match status" value="1"/>
</dbReference>
<dbReference type="InterPro" id="IPR039223">
    <property type="entry name" value="AATF/Bfr2"/>
</dbReference>
<evidence type="ECO:0008006" key="7">
    <source>
        <dbReference type="Google" id="ProtNLM"/>
    </source>
</evidence>
<dbReference type="Proteomes" id="UP000631114">
    <property type="component" value="Unassembled WGS sequence"/>
</dbReference>
<accession>A0A835IGW0</accession>
<evidence type="ECO:0000259" key="3">
    <source>
        <dbReference type="Pfam" id="PF08164"/>
    </source>
</evidence>
<dbReference type="Pfam" id="PF08164">
    <property type="entry name" value="TRAUB"/>
    <property type="match status" value="1"/>
</dbReference>
<proteinExistence type="inferred from homology"/>
<feature type="compositionally biased region" description="Basic residues" evidence="2">
    <location>
        <begin position="1"/>
        <end position="10"/>
    </location>
</feature>
<dbReference type="InterPro" id="IPR012617">
    <property type="entry name" value="AATF_C"/>
</dbReference>